<dbReference type="GO" id="GO:0046872">
    <property type="term" value="F:metal ion binding"/>
    <property type="evidence" value="ECO:0007669"/>
    <property type="project" value="UniProtKB-UniRule"/>
</dbReference>
<evidence type="ECO:0000313" key="12">
    <source>
        <dbReference type="Proteomes" id="UP000515203"/>
    </source>
</evidence>
<keyword evidence="6 10" id="KW-0560">Oxidoreductase</keyword>
<dbReference type="RefSeq" id="XP_004633178.3">
    <property type="nucleotide sequence ID" value="XM_004633121.3"/>
</dbReference>
<dbReference type="InterPro" id="IPR037217">
    <property type="entry name" value="Trp/Indoleamine_2_3_dOase-like"/>
</dbReference>
<dbReference type="FunFam" id="1.20.58.480:FF:000003">
    <property type="entry name" value="Indoleamine 2,3-dioxygenase 1"/>
    <property type="match status" value="1"/>
</dbReference>
<evidence type="ECO:0000256" key="9">
    <source>
        <dbReference type="PIRSR" id="PIRSR600898-1"/>
    </source>
</evidence>
<dbReference type="GO" id="GO:0005829">
    <property type="term" value="C:cytosol"/>
    <property type="evidence" value="ECO:0007669"/>
    <property type="project" value="UniProtKB-SubCell"/>
</dbReference>
<keyword evidence="5 10" id="KW-0223">Dioxygenase</keyword>
<evidence type="ECO:0000256" key="10">
    <source>
        <dbReference type="RuleBase" id="RU369119"/>
    </source>
</evidence>
<reference evidence="13" key="1">
    <citation type="submission" date="2025-08" db="UniProtKB">
        <authorList>
            <consortium name="RefSeq"/>
        </authorList>
    </citation>
    <scope>IDENTIFICATION</scope>
</reference>
<dbReference type="GO" id="GO:0004833">
    <property type="term" value="F:L-tryptophan 2,3-dioxygenase activity"/>
    <property type="evidence" value="ECO:0007669"/>
    <property type="project" value="TreeGrafter"/>
</dbReference>
<comment type="similarity">
    <text evidence="1 10">Belongs to the indoleamine 2,3-dioxygenase family.</text>
</comment>
<dbReference type="GO" id="GO:0002376">
    <property type="term" value="P:immune system process"/>
    <property type="evidence" value="ECO:0007669"/>
    <property type="project" value="UniProtKB-KW"/>
</dbReference>
<keyword evidence="7 9" id="KW-0408">Iron</keyword>
<evidence type="ECO:0000256" key="4">
    <source>
        <dbReference type="ARBA" id="ARBA00022859"/>
    </source>
</evidence>
<keyword evidence="10" id="KW-0963">Cytoplasm</keyword>
<dbReference type="FunCoup" id="A0A6P3F9F8">
    <property type="interactions" value="190"/>
</dbReference>
<dbReference type="InterPro" id="IPR000898">
    <property type="entry name" value="Indolamine_dOase"/>
</dbReference>
<dbReference type="PANTHER" id="PTHR28657">
    <property type="entry name" value="INDOLEAMINE 2,3-DIOXYGENASE"/>
    <property type="match status" value="1"/>
</dbReference>
<proteinExistence type="inferred from homology"/>
<evidence type="ECO:0000256" key="3">
    <source>
        <dbReference type="ARBA" id="ARBA00022723"/>
    </source>
</evidence>
<accession>A0A6P3F9F8</accession>
<dbReference type="Pfam" id="PF01231">
    <property type="entry name" value="IDO"/>
    <property type="match status" value="1"/>
</dbReference>
<dbReference type="GO" id="GO:0034354">
    <property type="term" value="P:'de novo' NAD+ biosynthetic process from L-tryptophan"/>
    <property type="evidence" value="ECO:0007669"/>
    <property type="project" value="TreeGrafter"/>
</dbReference>
<evidence type="ECO:0000256" key="11">
    <source>
        <dbReference type="SAM" id="MobiDB-lite"/>
    </source>
</evidence>
<evidence type="ECO:0000256" key="6">
    <source>
        <dbReference type="ARBA" id="ARBA00023002"/>
    </source>
</evidence>
<dbReference type="InParanoid" id="A0A6P3F9F8"/>
<dbReference type="PANTHER" id="PTHR28657:SF2">
    <property type="entry name" value="INDOLEAMINE 2,3-DIOXYGENASE 1"/>
    <property type="match status" value="1"/>
</dbReference>
<evidence type="ECO:0000256" key="1">
    <source>
        <dbReference type="ARBA" id="ARBA00007119"/>
    </source>
</evidence>
<feature type="binding site" description="proximal binding residue" evidence="9">
    <location>
        <position position="350"/>
    </location>
    <ligand>
        <name>heme b</name>
        <dbReference type="ChEBI" id="CHEBI:60344"/>
    </ligand>
    <ligandPart>
        <name>Fe</name>
        <dbReference type="ChEBI" id="CHEBI:18248"/>
    </ligandPart>
</feature>
<dbReference type="GO" id="GO:0033754">
    <property type="term" value="F:indoleamine 2,3-dioxygenase activity"/>
    <property type="evidence" value="ECO:0007669"/>
    <property type="project" value="UniProtKB-EC"/>
</dbReference>
<keyword evidence="8 10" id="KW-0823">Tryptophan catabolism</keyword>
<comment type="catalytic activity">
    <reaction evidence="10">
        <text>L-tryptophan + O2 = N-formyl-L-kynurenine</text>
        <dbReference type="Rhea" id="RHEA:24536"/>
        <dbReference type="ChEBI" id="CHEBI:15379"/>
        <dbReference type="ChEBI" id="CHEBI:57912"/>
        <dbReference type="ChEBI" id="CHEBI:58629"/>
    </reaction>
</comment>
<evidence type="ECO:0000313" key="13">
    <source>
        <dbReference type="RefSeq" id="XP_004633178.3"/>
    </source>
</evidence>
<organism evidence="12 13">
    <name type="scientific">Octodon degus</name>
    <name type="common">Degu</name>
    <name type="synonym">Sciurus degus</name>
    <dbReference type="NCBI Taxonomy" id="10160"/>
    <lineage>
        <taxon>Eukaryota</taxon>
        <taxon>Metazoa</taxon>
        <taxon>Chordata</taxon>
        <taxon>Craniata</taxon>
        <taxon>Vertebrata</taxon>
        <taxon>Euteleostomi</taxon>
        <taxon>Mammalia</taxon>
        <taxon>Eutheria</taxon>
        <taxon>Euarchontoglires</taxon>
        <taxon>Glires</taxon>
        <taxon>Rodentia</taxon>
        <taxon>Hystricomorpha</taxon>
        <taxon>Octodontidae</taxon>
        <taxon>Octodon</taxon>
    </lineage>
</organism>
<dbReference type="EC" id="1.13.11.52" evidence="10"/>
<evidence type="ECO:0000256" key="2">
    <source>
        <dbReference type="ARBA" id="ARBA00022617"/>
    </source>
</evidence>
<name>A0A6P3F9F8_OCTDE</name>
<keyword evidence="12" id="KW-1185">Reference proteome</keyword>
<keyword evidence="2 9" id="KW-0349">Heme</keyword>
<keyword evidence="4 10" id="KW-0391">Immunity</keyword>
<dbReference type="CTD" id="3620"/>
<dbReference type="PROSITE" id="PS00876">
    <property type="entry name" value="IDO_1"/>
    <property type="match status" value="1"/>
</dbReference>
<evidence type="ECO:0000256" key="5">
    <source>
        <dbReference type="ARBA" id="ARBA00022964"/>
    </source>
</evidence>
<feature type="region of interest" description="Disordered" evidence="11">
    <location>
        <begin position="364"/>
        <end position="389"/>
    </location>
</feature>
<comment type="catalytic activity">
    <reaction evidence="10">
        <text>D-tryptophan + O2 = N-formyl-D-kynurenine</text>
        <dbReference type="Rhea" id="RHEA:14189"/>
        <dbReference type="ChEBI" id="CHEBI:15379"/>
        <dbReference type="ChEBI" id="CHEBI:57719"/>
        <dbReference type="ChEBI" id="CHEBI:60051"/>
        <dbReference type="EC" id="1.13.11.52"/>
    </reaction>
</comment>
<dbReference type="GO" id="GO:0020037">
    <property type="term" value="F:heme binding"/>
    <property type="evidence" value="ECO:0007669"/>
    <property type="project" value="UniProtKB-UniRule"/>
</dbReference>
<protein>
    <recommendedName>
        <fullName evidence="10">Indoleamine 2,3-dioxygenase 1</fullName>
        <shortName evidence="10">IDO-1</shortName>
        <ecNumber evidence="10">1.13.11.52</ecNumber>
    </recommendedName>
</protein>
<dbReference type="OrthoDB" id="10262710at2759"/>
<comment type="subcellular location">
    <subcellularLocation>
        <location evidence="10">Cytoplasm</location>
        <location evidence="10">Cytosol</location>
    </subcellularLocation>
</comment>
<gene>
    <name evidence="13" type="primary">Ido1</name>
</gene>
<comment type="subunit">
    <text evidence="10">Monomer.</text>
</comment>
<sequence length="407" mass="45957">MAHSRTLPMEVTWETLKKYHIDEDVGFALPNPLEELPEKYNAWILVAKNLPELIKTGQLREEVEKLPMLSTDDLKEYEEQCLGHLALGCITMAYVWNQADDDVRKVLPRNIAVPYCELSEKLGLPPILVYADCVLANWKRKDPRGPMTYENMDILFSFPGGECSKGFFLVSLLVETAAFSAVKAVPTVLKAVQQQDKETLKNTLLGMADYLRNAQKVFKEIHGHVDPDQFYNVLRKYLSGWKGNPKLPDGLLYEGVWEDPKQFAGGSAGQSSIFQCLDALLGIEQTTGRGPAAEFIKDMRTYMPPAHRDFLYFLESCPSTREFVLSRGDADLKEAYDECVQALVSLRSYHLGIVKTYVLDPAKKQSREEETASGQSEQEHRGTGGTDFMNVLKTVRMKTSQSLLKDR</sequence>
<dbReference type="AlphaFoldDB" id="A0A6P3F9F8"/>
<dbReference type="GeneID" id="101590332"/>
<dbReference type="SUPFAM" id="SSF140959">
    <property type="entry name" value="Indolic compounds 2,3-dioxygenase-like"/>
    <property type="match status" value="1"/>
</dbReference>
<comment type="function">
    <text evidence="10">Catalyzes the first and rate limiting step of the catabolism of tryptophan along the kynurenine pathway. Involved in immune regulation.</text>
</comment>
<evidence type="ECO:0000256" key="8">
    <source>
        <dbReference type="ARBA" id="ARBA00023079"/>
    </source>
</evidence>
<dbReference type="Gene3D" id="1.20.58.480">
    <property type="match status" value="1"/>
</dbReference>
<evidence type="ECO:0000256" key="7">
    <source>
        <dbReference type="ARBA" id="ARBA00023004"/>
    </source>
</evidence>
<keyword evidence="3 9" id="KW-0479">Metal-binding</keyword>
<dbReference type="Proteomes" id="UP000515203">
    <property type="component" value="Unplaced"/>
</dbReference>
<dbReference type="GO" id="GO:0019441">
    <property type="term" value="P:L-tryptophan catabolic process to kynurenine"/>
    <property type="evidence" value="ECO:0007669"/>
    <property type="project" value="UniProtKB-UniRule"/>
</dbReference>